<dbReference type="SUPFAM" id="SSF81383">
    <property type="entry name" value="F-box domain"/>
    <property type="match status" value="1"/>
</dbReference>
<feature type="region of interest" description="Disordered" evidence="5">
    <location>
        <begin position="204"/>
        <end position="225"/>
    </location>
</feature>
<feature type="region of interest" description="Disordered" evidence="5">
    <location>
        <begin position="774"/>
        <end position="869"/>
    </location>
</feature>
<dbReference type="PROSITE" id="PS50181">
    <property type="entry name" value="FBOX"/>
    <property type="match status" value="1"/>
</dbReference>
<evidence type="ECO:0000256" key="5">
    <source>
        <dbReference type="SAM" id="MobiDB-lite"/>
    </source>
</evidence>
<dbReference type="InterPro" id="IPR020472">
    <property type="entry name" value="WD40_PAC1"/>
</dbReference>
<evidence type="ECO:0000259" key="6">
    <source>
        <dbReference type="PROSITE" id="PS50181"/>
    </source>
</evidence>
<keyword evidence="3" id="KW-0677">Repeat</keyword>
<dbReference type="InParanoid" id="A0A218Z5K9"/>
<evidence type="ECO:0000256" key="3">
    <source>
        <dbReference type="ARBA" id="ARBA00022737"/>
    </source>
</evidence>
<dbReference type="EMBL" id="MZNU01000208">
    <property type="protein sequence ID" value="OWP02813.1"/>
    <property type="molecule type" value="Genomic_DNA"/>
</dbReference>
<dbReference type="SUPFAM" id="SSF50978">
    <property type="entry name" value="WD40 repeat-like"/>
    <property type="match status" value="1"/>
</dbReference>
<dbReference type="InterPro" id="IPR019775">
    <property type="entry name" value="WD40_repeat_CS"/>
</dbReference>
<dbReference type="PROSITE" id="PS00678">
    <property type="entry name" value="WD_REPEATS_1"/>
    <property type="match status" value="1"/>
</dbReference>
<accession>A0A218Z5K9</accession>
<keyword evidence="8" id="KW-1185">Reference proteome</keyword>
<dbReference type="STRING" id="503106.A0A218Z5K9"/>
<dbReference type="Pfam" id="PF00400">
    <property type="entry name" value="WD40"/>
    <property type="match status" value="5"/>
</dbReference>
<dbReference type="InterPro" id="IPR001810">
    <property type="entry name" value="F-box_dom"/>
</dbReference>
<dbReference type="Pfam" id="PF12937">
    <property type="entry name" value="F-box-like"/>
    <property type="match status" value="1"/>
</dbReference>
<sequence>MTPYGGSPQDEGYSEDPLTVAKAGSLPPWVANMPPPERMEYVMNIISGLPTWEVAEIVTRLRHRLHINFLNYMPPEVCLKVLGFLDPASLINTARASREWMVLALDRRLWQELYVLEGFKVIQSEVDRFEASLNVESPSAERARTAAQHDEGHASKRRATPQRTIQQVDMDYEMQDVDMGAGKQESIFGEQHTKLYVSARSDSDIPMASSSKSQQLPSRVGKSLPTRVLVPPRSMESPLSSISSLVAVDKSDNRKKLNWQYLYSQRRRLEANWESGKYTNFQLPHPDHPQEAHDECIYTIQHSGRYLVSGSRDKSIRIWDLDTRRLVRAPLRAHTGSVLCLQFDADPEEDLIVSGSSDASIVLWKFSTGQLVQRVRNAHRESVLNVRFDKRVLVTCSKDKTIKVFNRQPLNAGDPGYPIVDGVHPVPTYLNNYGFNPAPTAGLPVKPSFSIIASLEGHGAAVNAVQIHGNEVVSASGDRTVKVWNWTDSTCSRTLVGHQKGIACVQYDGRRIVSGSSDNEVKIFDSESGLEVASLRAHSNLVRTVQAGFGDSPYSAEEDRETAKRIDNEYFAAVDAGEVPQAVQLQRGRPRNAGSRKPEDITAYGAKVPPGGGGGRFGRIVSGSYDETIIIWRRDKEGIWKAQHTLRQEQGAFAASRAVVPERSTTGENVASQPFQTPAPPVPVSVPSIDVDAPTVPFAPMSDQFYHHLIAITVPRGPVALQNALNQHTRMAKYQPSILAAIAELPATAEHIPRMISIVETAFQAWQEHQGPLRAAQVGASSSAGLSSQAGPSSQPGPSSNAGSSSQAGLSQQAPPLLQSSQPMSMPSSAWTTGHYLTPPQPQHTTSTVIPTPQPQQQPPPTQAMPTLHHPPAQLQLQAAPHHHHHHHAHHFQQSMARVFKLQFDARRIICCSQTSTIVGWDFAANDEKIVEASRFFAAIE</sequence>
<dbReference type="SMART" id="SM00320">
    <property type="entry name" value="WD40"/>
    <property type="match status" value="6"/>
</dbReference>
<organism evidence="7 8">
    <name type="scientific">Diplocarpon coronariae</name>
    <dbReference type="NCBI Taxonomy" id="2795749"/>
    <lineage>
        <taxon>Eukaryota</taxon>
        <taxon>Fungi</taxon>
        <taxon>Dikarya</taxon>
        <taxon>Ascomycota</taxon>
        <taxon>Pezizomycotina</taxon>
        <taxon>Leotiomycetes</taxon>
        <taxon>Helotiales</taxon>
        <taxon>Drepanopezizaceae</taxon>
        <taxon>Diplocarpon</taxon>
    </lineage>
</organism>
<dbReference type="OrthoDB" id="19711at2759"/>
<feature type="repeat" description="WD" evidence="4">
    <location>
        <begin position="455"/>
        <end position="494"/>
    </location>
</feature>
<evidence type="ECO:0000313" key="7">
    <source>
        <dbReference type="EMBL" id="OWP02813.1"/>
    </source>
</evidence>
<feature type="region of interest" description="Disordered" evidence="5">
    <location>
        <begin position="137"/>
        <end position="161"/>
    </location>
</feature>
<gene>
    <name evidence="7" type="ORF">B2J93_5035</name>
</gene>
<comment type="similarity">
    <text evidence="1">Belongs to the WD repeat MET30/SCONB/SCON-2 family.</text>
</comment>
<feature type="repeat" description="WD" evidence="4">
    <location>
        <begin position="290"/>
        <end position="329"/>
    </location>
</feature>
<dbReference type="PROSITE" id="PS50082">
    <property type="entry name" value="WD_REPEATS_2"/>
    <property type="match status" value="4"/>
</dbReference>
<dbReference type="InterPro" id="IPR036322">
    <property type="entry name" value="WD40_repeat_dom_sf"/>
</dbReference>
<dbReference type="PRINTS" id="PR00320">
    <property type="entry name" value="GPROTEINBRPT"/>
</dbReference>
<dbReference type="InterPro" id="IPR036047">
    <property type="entry name" value="F-box-like_dom_sf"/>
</dbReference>
<evidence type="ECO:0000256" key="1">
    <source>
        <dbReference type="ARBA" id="ARBA00007968"/>
    </source>
</evidence>
<feature type="compositionally biased region" description="Polar residues" evidence="5">
    <location>
        <begin position="208"/>
        <end position="217"/>
    </location>
</feature>
<dbReference type="PANTHER" id="PTHR14604">
    <property type="entry name" value="WD40 REPEAT PF20"/>
    <property type="match status" value="1"/>
</dbReference>
<feature type="compositionally biased region" description="Basic and acidic residues" evidence="5">
    <location>
        <begin position="139"/>
        <end position="154"/>
    </location>
</feature>
<protein>
    <recommendedName>
        <fullName evidence="6">F-box domain-containing protein</fullName>
    </recommendedName>
</protein>
<keyword evidence="2 4" id="KW-0853">WD repeat</keyword>
<dbReference type="Gene3D" id="2.130.10.10">
    <property type="entry name" value="YVTN repeat-like/Quinoprotein amine dehydrogenase"/>
    <property type="match status" value="2"/>
</dbReference>
<name>A0A218Z5K9_9HELO</name>
<dbReference type="CDD" id="cd00200">
    <property type="entry name" value="WD40"/>
    <property type="match status" value="1"/>
</dbReference>
<dbReference type="AlphaFoldDB" id="A0A218Z5K9"/>
<dbReference type="Proteomes" id="UP000242519">
    <property type="component" value="Unassembled WGS sequence"/>
</dbReference>
<reference evidence="7 8" key="1">
    <citation type="submission" date="2017-04" db="EMBL/GenBank/DDBJ databases">
        <title>Draft genome sequence of Marssonina coronaria NL1: causal agent of apple blotch.</title>
        <authorList>
            <person name="Cheng Q."/>
        </authorList>
    </citation>
    <scope>NUCLEOTIDE SEQUENCE [LARGE SCALE GENOMIC DNA]</scope>
    <source>
        <strain evidence="7 8">NL1</strain>
    </source>
</reference>
<dbReference type="PANTHER" id="PTHR14604:SF4">
    <property type="entry name" value="F-BOX DOMAIN-CONTAINING PROTEIN"/>
    <property type="match status" value="1"/>
</dbReference>
<comment type="caution">
    <text evidence="7">The sequence shown here is derived from an EMBL/GenBank/DDBJ whole genome shotgun (WGS) entry which is preliminary data.</text>
</comment>
<dbReference type="PROSITE" id="PS50294">
    <property type="entry name" value="WD_REPEATS_REGION"/>
    <property type="match status" value="3"/>
</dbReference>
<dbReference type="InterPro" id="IPR050995">
    <property type="entry name" value="WD-F-box_domain-protein"/>
</dbReference>
<dbReference type="Gene3D" id="1.20.1280.50">
    <property type="match status" value="1"/>
</dbReference>
<feature type="domain" description="F-box" evidence="6">
    <location>
        <begin position="67"/>
        <end position="113"/>
    </location>
</feature>
<dbReference type="InterPro" id="IPR015943">
    <property type="entry name" value="WD40/YVTN_repeat-like_dom_sf"/>
</dbReference>
<evidence type="ECO:0000256" key="4">
    <source>
        <dbReference type="PROSITE-ProRule" id="PRU00221"/>
    </source>
</evidence>
<feature type="compositionally biased region" description="Low complexity" evidence="5">
    <location>
        <begin position="775"/>
        <end position="830"/>
    </location>
</feature>
<proteinExistence type="inferred from homology"/>
<feature type="region of interest" description="Disordered" evidence="5">
    <location>
        <begin position="587"/>
        <end position="609"/>
    </location>
</feature>
<feature type="repeat" description="WD" evidence="4">
    <location>
        <begin position="495"/>
        <end position="534"/>
    </location>
</feature>
<evidence type="ECO:0000256" key="2">
    <source>
        <dbReference type="ARBA" id="ARBA00022574"/>
    </source>
</evidence>
<dbReference type="InterPro" id="IPR001680">
    <property type="entry name" value="WD40_rpt"/>
</dbReference>
<feature type="compositionally biased region" description="Pro residues" evidence="5">
    <location>
        <begin position="852"/>
        <end position="863"/>
    </location>
</feature>
<feature type="repeat" description="WD" evidence="4">
    <location>
        <begin position="331"/>
        <end position="374"/>
    </location>
</feature>
<evidence type="ECO:0000313" key="8">
    <source>
        <dbReference type="Proteomes" id="UP000242519"/>
    </source>
</evidence>